<dbReference type="EMBL" id="JACHBI010000017">
    <property type="protein sequence ID" value="MBB5577188.1"/>
    <property type="molecule type" value="Genomic_DNA"/>
</dbReference>
<dbReference type="AlphaFoldDB" id="A0A7W9D4B6"/>
<keyword evidence="2" id="KW-1185">Reference proteome</keyword>
<gene>
    <name evidence="1" type="ORF">GGD50_005839</name>
</gene>
<sequence>MNQFLDQDKPAKRAIFTAKQGQYLAFIWAYSKINGRAPAEADFQRYFKSPHPQFTRC</sequence>
<comment type="caution">
    <text evidence="1">The sequence shown here is derived from an EMBL/GenBank/DDBJ whole genome shotgun (WGS) entry which is preliminary data.</text>
</comment>
<dbReference type="Proteomes" id="UP000549882">
    <property type="component" value="Unassembled WGS sequence"/>
</dbReference>
<evidence type="ECO:0000313" key="1">
    <source>
        <dbReference type="EMBL" id="MBB5577188.1"/>
    </source>
</evidence>
<organism evidence="1 2">
    <name type="scientific">Rhizobium paranaense</name>
    <dbReference type="NCBI Taxonomy" id="1650438"/>
    <lineage>
        <taxon>Bacteria</taxon>
        <taxon>Pseudomonadati</taxon>
        <taxon>Pseudomonadota</taxon>
        <taxon>Alphaproteobacteria</taxon>
        <taxon>Hyphomicrobiales</taxon>
        <taxon>Rhizobiaceae</taxon>
        <taxon>Rhizobium/Agrobacterium group</taxon>
        <taxon>Rhizobium</taxon>
    </lineage>
</organism>
<name>A0A7W9D4B6_9HYPH</name>
<proteinExistence type="predicted"/>
<reference evidence="1 2" key="1">
    <citation type="submission" date="2020-08" db="EMBL/GenBank/DDBJ databases">
        <title>Genomic Encyclopedia of Type Strains, Phase IV (KMG-V): Genome sequencing to study the core and pangenomes of soil and plant-associated prokaryotes.</title>
        <authorList>
            <person name="Whitman W."/>
        </authorList>
    </citation>
    <scope>NUCLEOTIDE SEQUENCE [LARGE SCALE GENOMIC DNA]</scope>
    <source>
        <strain evidence="1 2">SEMIA 4064</strain>
    </source>
</reference>
<protein>
    <submittedName>
        <fullName evidence="1">Uncharacterized protein</fullName>
    </submittedName>
</protein>
<evidence type="ECO:0000313" key="2">
    <source>
        <dbReference type="Proteomes" id="UP000549882"/>
    </source>
</evidence>
<accession>A0A7W9D4B6</accession>